<evidence type="ECO:0000256" key="8">
    <source>
        <dbReference type="ARBA" id="ARBA00022741"/>
    </source>
</evidence>
<dbReference type="InterPro" id="IPR003721">
    <property type="entry name" value="Pantoate_ligase"/>
</dbReference>
<name>A0A3N6NGK8_9CYAN</name>
<dbReference type="Pfam" id="PF02569">
    <property type="entry name" value="Pantoate_ligase"/>
    <property type="match status" value="1"/>
</dbReference>
<evidence type="ECO:0000256" key="6">
    <source>
        <dbReference type="ARBA" id="ARBA00022655"/>
    </source>
</evidence>
<dbReference type="CDD" id="cd00560">
    <property type="entry name" value="PanC"/>
    <property type="match status" value="1"/>
</dbReference>
<dbReference type="GO" id="GO:0006220">
    <property type="term" value="P:pyrimidine nucleotide metabolic process"/>
    <property type="evidence" value="ECO:0007669"/>
    <property type="project" value="UniProtKB-UniRule"/>
</dbReference>
<dbReference type="SUPFAM" id="SSF52540">
    <property type="entry name" value="P-loop containing nucleoside triphosphate hydrolases"/>
    <property type="match status" value="1"/>
</dbReference>
<dbReference type="PANTHER" id="PTHR21299">
    <property type="entry name" value="CYTIDYLATE KINASE/PANTOATE-BETA-ALANINE LIGASE"/>
    <property type="match status" value="1"/>
</dbReference>
<dbReference type="InterPro" id="IPR042176">
    <property type="entry name" value="Pantoate_ligase_C"/>
</dbReference>
<comment type="subcellular location">
    <subcellularLocation>
        <location evidence="15">Cytoplasm</location>
    </subcellularLocation>
</comment>
<evidence type="ECO:0000256" key="7">
    <source>
        <dbReference type="ARBA" id="ARBA00022679"/>
    </source>
</evidence>
<dbReference type="Proteomes" id="UP000269154">
    <property type="component" value="Unassembled WGS sequence"/>
</dbReference>
<feature type="binding site" evidence="15">
    <location>
        <position position="189"/>
    </location>
    <ligand>
        <name>ATP</name>
        <dbReference type="ChEBI" id="CHEBI:30616"/>
    </ligand>
</feature>
<dbReference type="GO" id="GO:0004592">
    <property type="term" value="F:pantoate-beta-alanine ligase activity"/>
    <property type="evidence" value="ECO:0007669"/>
    <property type="project" value="UniProtKB-UniRule"/>
</dbReference>
<comment type="similarity">
    <text evidence="2">Belongs to the pantothenate synthetase family.</text>
</comment>
<evidence type="ECO:0000256" key="5">
    <source>
        <dbReference type="ARBA" id="ARBA00022598"/>
    </source>
</evidence>
<dbReference type="GO" id="GO:0036431">
    <property type="term" value="F:dCMP kinase activity"/>
    <property type="evidence" value="ECO:0007669"/>
    <property type="project" value="InterPro"/>
</dbReference>
<dbReference type="InterPro" id="IPR027417">
    <property type="entry name" value="P-loop_NTPase"/>
</dbReference>
<keyword evidence="18" id="KW-1185">Reference proteome</keyword>
<dbReference type="GO" id="GO:0005524">
    <property type="term" value="F:ATP binding"/>
    <property type="evidence" value="ECO:0007669"/>
    <property type="project" value="UniProtKB-UniRule"/>
</dbReference>
<dbReference type="Gene3D" id="3.30.1300.10">
    <property type="entry name" value="Pantoate-beta-alanine ligase, C-terminal domain"/>
    <property type="match status" value="1"/>
</dbReference>
<comment type="similarity">
    <text evidence="3">Belongs to the cytidylate kinase family. Type 1 subfamily.</text>
</comment>
<feature type="binding site" evidence="15">
    <location>
        <begin position="34"/>
        <end position="41"/>
    </location>
    <ligand>
        <name>ATP</name>
        <dbReference type="ChEBI" id="CHEBI:30616"/>
    </ligand>
</feature>
<evidence type="ECO:0000313" key="17">
    <source>
        <dbReference type="EMBL" id="RQH10631.1"/>
    </source>
</evidence>
<comment type="caution">
    <text evidence="17">The sequence shown here is derived from an EMBL/GenBank/DDBJ whole genome shotgun (WGS) entry which is preliminary data.</text>
</comment>
<evidence type="ECO:0000256" key="1">
    <source>
        <dbReference type="ARBA" id="ARBA00004990"/>
    </source>
</evidence>
<dbReference type="NCBIfam" id="NF010004">
    <property type="entry name" value="PRK13477.1"/>
    <property type="match status" value="1"/>
</dbReference>
<evidence type="ECO:0000259" key="16">
    <source>
        <dbReference type="Pfam" id="PF02224"/>
    </source>
</evidence>
<comment type="function">
    <text evidence="15">Catalyzes the condensation of pantoate with beta-alanine in an ATP-dependent reaction via a pantoyl-adenylate intermediate.</text>
</comment>
<comment type="pathway">
    <text evidence="1 15">Cofactor biosynthesis; (R)-pantothenate biosynthesis; (R)-pantothenate from (R)-pantoate and beta-alanine: step 1/1.</text>
</comment>
<feature type="region of interest" description="Pantoate--beta-alanine ligase" evidence="15">
    <location>
        <begin position="1"/>
        <end position="293"/>
    </location>
</feature>
<dbReference type="EMBL" id="RCBY01000716">
    <property type="protein sequence ID" value="RQH10631.1"/>
    <property type="molecule type" value="Genomic_DNA"/>
</dbReference>
<dbReference type="RefSeq" id="WP_124155969.1">
    <property type="nucleotide sequence ID" value="NZ_CAWOLW010000686.1"/>
</dbReference>
<comment type="catalytic activity">
    <reaction evidence="12 15">
        <text>dCMP + ATP = dCDP + ADP</text>
        <dbReference type="Rhea" id="RHEA:25094"/>
        <dbReference type="ChEBI" id="CHEBI:30616"/>
        <dbReference type="ChEBI" id="CHEBI:57566"/>
        <dbReference type="ChEBI" id="CHEBI:58593"/>
        <dbReference type="ChEBI" id="CHEBI:456216"/>
        <dbReference type="EC" id="2.7.4.25"/>
    </reaction>
</comment>
<evidence type="ECO:0000256" key="4">
    <source>
        <dbReference type="ARBA" id="ARBA00022490"/>
    </source>
</evidence>
<feature type="binding site" evidence="15">
    <location>
        <position position="65"/>
    </location>
    <ligand>
        <name>(R)-pantoate</name>
        <dbReference type="ChEBI" id="CHEBI:15980"/>
    </ligand>
</feature>
<proteinExistence type="inferred from homology"/>
<comment type="similarity">
    <text evidence="15">In the C-terminal section; belongs to the cytidylate kinase family. Type 1 subfamily.</text>
</comment>
<dbReference type="Gene3D" id="3.40.50.300">
    <property type="entry name" value="P-loop containing nucleotide triphosphate hydrolases"/>
    <property type="match status" value="1"/>
</dbReference>
<dbReference type="InterPro" id="IPR004821">
    <property type="entry name" value="Cyt_trans-like"/>
</dbReference>
<dbReference type="CDD" id="cd02020">
    <property type="entry name" value="CMPK"/>
    <property type="match status" value="1"/>
</dbReference>
<dbReference type="UniPathway" id="UPA00028">
    <property type="reaction ID" value="UER00005"/>
</dbReference>
<organism evidence="17 18">
    <name type="scientific">Okeania hirsuta</name>
    <dbReference type="NCBI Taxonomy" id="1458930"/>
    <lineage>
        <taxon>Bacteria</taxon>
        <taxon>Bacillati</taxon>
        <taxon>Cyanobacteriota</taxon>
        <taxon>Cyanophyceae</taxon>
        <taxon>Oscillatoriophycideae</taxon>
        <taxon>Oscillatoriales</taxon>
        <taxon>Microcoleaceae</taxon>
        <taxon>Okeania</taxon>
    </lineage>
</organism>
<evidence type="ECO:0000256" key="11">
    <source>
        <dbReference type="ARBA" id="ARBA00023268"/>
    </source>
</evidence>
<dbReference type="PANTHER" id="PTHR21299:SF2">
    <property type="entry name" value="CYTIDYLATE KINASE"/>
    <property type="match status" value="1"/>
</dbReference>
<dbReference type="InterPro" id="IPR003136">
    <property type="entry name" value="Cytidylate_kin"/>
</dbReference>
<dbReference type="InterPro" id="IPR011994">
    <property type="entry name" value="Cytidylate_kinase_dom"/>
</dbReference>
<comment type="catalytic activity">
    <reaction evidence="13 15">
        <text>(R)-pantoate + beta-alanine + ATP = (R)-pantothenate + AMP + diphosphate + H(+)</text>
        <dbReference type="Rhea" id="RHEA:10912"/>
        <dbReference type="ChEBI" id="CHEBI:15378"/>
        <dbReference type="ChEBI" id="CHEBI:15980"/>
        <dbReference type="ChEBI" id="CHEBI:29032"/>
        <dbReference type="ChEBI" id="CHEBI:30616"/>
        <dbReference type="ChEBI" id="CHEBI:33019"/>
        <dbReference type="ChEBI" id="CHEBI:57966"/>
        <dbReference type="ChEBI" id="CHEBI:456215"/>
        <dbReference type="EC" id="6.3.2.1"/>
    </reaction>
</comment>
<keyword evidence="5 15" id="KW-0436">Ligase</keyword>
<dbReference type="Pfam" id="PF02224">
    <property type="entry name" value="Cytidylate_kin"/>
    <property type="match status" value="1"/>
</dbReference>
<dbReference type="OrthoDB" id="9773087at2"/>
<accession>A0A3N6NGK8</accession>
<reference evidence="17 18" key="1">
    <citation type="journal article" date="2018" name="ACS Chem. Biol.">
        <title>Ketoreductase domain dysfunction expands chemodiversity: malyngamide biosynthesis in the cyanobacterium Okeania hirsuta.</title>
        <authorList>
            <person name="Moss N.A."/>
            <person name="Leao T."/>
            <person name="Rankin M."/>
            <person name="McCullough T.M."/>
            <person name="Qu P."/>
            <person name="Korobeynikov A."/>
            <person name="Smith J.L."/>
            <person name="Gerwick L."/>
            <person name="Gerwick W.H."/>
        </authorList>
    </citation>
    <scope>NUCLEOTIDE SEQUENCE [LARGE SCALE GENOMIC DNA]</scope>
    <source>
        <strain evidence="17 18">PAB10Feb10-1</strain>
    </source>
</reference>
<keyword evidence="7 15" id="KW-0808">Transferase</keyword>
<dbReference type="NCBIfam" id="TIGR00018">
    <property type="entry name" value="panC"/>
    <property type="match status" value="1"/>
</dbReference>
<dbReference type="AlphaFoldDB" id="A0A3N6NGK8"/>
<dbReference type="HAMAP" id="MF_00238">
    <property type="entry name" value="Cytidyl_kinase_type1"/>
    <property type="match status" value="1"/>
</dbReference>
<keyword evidence="10 15" id="KW-0067">ATP-binding</keyword>
<keyword evidence="8 15" id="KW-0547">Nucleotide-binding</keyword>
<dbReference type="EC" id="2.7.4.25" evidence="15"/>
<evidence type="ECO:0000256" key="2">
    <source>
        <dbReference type="ARBA" id="ARBA00009256"/>
    </source>
</evidence>
<keyword evidence="9 15" id="KW-0418">Kinase</keyword>
<feature type="binding site" evidence="15">
    <location>
        <position position="65"/>
    </location>
    <ligand>
        <name>beta-alanine</name>
        <dbReference type="ChEBI" id="CHEBI:57966"/>
    </ligand>
</feature>
<feature type="binding site" evidence="15">
    <location>
        <begin position="197"/>
        <end position="200"/>
    </location>
    <ligand>
        <name>ATP</name>
        <dbReference type="ChEBI" id="CHEBI:30616"/>
    </ligand>
</feature>
<dbReference type="NCBIfam" id="TIGR00017">
    <property type="entry name" value="cmk"/>
    <property type="match status" value="1"/>
</dbReference>
<dbReference type="SUPFAM" id="SSF52374">
    <property type="entry name" value="Nucleotidylyl transferase"/>
    <property type="match status" value="1"/>
</dbReference>
<dbReference type="GO" id="GO:0005829">
    <property type="term" value="C:cytosol"/>
    <property type="evidence" value="ECO:0007669"/>
    <property type="project" value="TreeGrafter"/>
</dbReference>
<feature type="binding site" evidence="15">
    <location>
        <begin position="160"/>
        <end position="163"/>
    </location>
    <ligand>
        <name>ATP</name>
        <dbReference type="ChEBI" id="CHEBI:30616"/>
    </ligand>
</feature>
<evidence type="ECO:0000256" key="12">
    <source>
        <dbReference type="ARBA" id="ARBA00047615"/>
    </source>
</evidence>
<dbReference type="NCBIfam" id="TIGR00125">
    <property type="entry name" value="cyt_tran_rel"/>
    <property type="match status" value="1"/>
</dbReference>
<comment type="function">
    <text evidence="15">Catalyzes the transfer of a phosphate group from ATP to either CMP or dCMP to form CDP or dCDP and ADP, respectively.</text>
</comment>
<evidence type="ECO:0000256" key="3">
    <source>
        <dbReference type="ARBA" id="ARBA00009427"/>
    </source>
</evidence>
<dbReference type="HAMAP" id="MF_00158">
    <property type="entry name" value="PanC"/>
    <property type="match status" value="1"/>
</dbReference>
<feature type="region of interest" description="Cytidylate kinase" evidence="15">
    <location>
        <begin position="294"/>
        <end position="521"/>
    </location>
</feature>
<dbReference type="InterPro" id="IPR024894">
    <property type="entry name" value="Pantoate_ligase/cytidylate_kin"/>
</dbReference>
<dbReference type="GO" id="GO:0015949">
    <property type="term" value="P:nucleobase-containing small molecule interconversion"/>
    <property type="evidence" value="ECO:0007669"/>
    <property type="project" value="TreeGrafter"/>
</dbReference>
<evidence type="ECO:0000256" key="10">
    <source>
        <dbReference type="ARBA" id="ARBA00022840"/>
    </source>
</evidence>
<dbReference type="HAMAP" id="MF_01349">
    <property type="entry name" value="PanCY"/>
    <property type="match status" value="1"/>
</dbReference>
<dbReference type="EC" id="6.3.2.1" evidence="15"/>
<sequence length="521" mass="57721">MRLFTTIAALQCYLNLLKNDLNKSPYTVGLVPTMGALHKGHLSLIKRAKEENQITVVSIFINPLQFSPTEDFQKYPRQLEADKKICEEEGVDIIFAPTPKTMGMENELSTNAQNSTTTVVPPSSMTSIMCSLSRPAFFQGIATIVTKLLSLVQPNNAYFGQKDAQQLAIIQRLVKDLSLSVNIISCPIVRESSGLAISSRNQYLTIEQKQQASILYSSLCHGRKVFLENLNAANIVEKIKNAVQEQLATLPFIKLEYVEIVNPESLQPLENIQDIGLLAIAAHIGSCRLIDNILLRNRKPIIAIDGPAGAGKSTVTKLVAQKLGLLYLDTGAMYRAVTWMVLQAGIPVEDEPQIAELVSQCQISFNGPENNHVIINGQDVTEAIRSREVTNHVSAIAAQATVRYFMVEQQQKFGTKGGIVAEGRDIGTHVFPNAELKIFLTASVEERSRRRLLELQQKGQTNISLEQVKKDIIQRDQKDANRKISPLRKAPDAIEISTDGLSIAEVTQKIVDIYRQKNPQL</sequence>
<evidence type="ECO:0000256" key="9">
    <source>
        <dbReference type="ARBA" id="ARBA00022777"/>
    </source>
</evidence>
<evidence type="ECO:0000313" key="18">
    <source>
        <dbReference type="Proteomes" id="UP000269154"/>
    </source>
</evidence>
<comment type="catalytic activity">
    <reaction evidence="14 15">
        <text>CMP + ATP = CDP + ADP</text>
        <dbReference type="Rhea" id="RHEA:11600"/>
        <dbReference type="ChEBI" id="CHEBI:30616"/>
        <dbReference type="ChEBI" id="CHEBI:58069"/>
        <dbReference type="ChEBI" id="CHEBI:60377"/>
        <dbReference type="ChEBI" id="CHEBI:456216"/>
        <dbReference type="EC" id="2.7.4.25"/>
    </reaction>
</comment>
<keyword evidence="11 15" id="KW-0511">Multifunctional enzyme</keyword>
<feature type="domain" description="Cytidylate kinase" evidence="16">
    <location>
        <begin position="302"/>
        <end position="515"/>
    </location>
</feature>
<dbReference type="Gene3D" id="3.40.50.620">
    <property type="entry name" value="HUPs"/>
    <property type="match status" value="1"/>
</dbReference>
<keyword evidence="4 15" id="KW-0963">Cytoplasm</keyword>
<evidence type="ECO:0000256" key="13">
    <source>
        <dbReference type="ARBA" id="ARBA00048258"/>
    </source>
</evidence>
<feature type="binding site" evidence="15">
    <location>
        <position position="166"/>
    </location>
    <ligand>
        <name>(R)-pantoate</name>
        <dbReference type="ChEBI" id="CHEBI:15980"/>
    </ligand>
</feature>
<protein>
    <recommendedName>
        <fullName evidence="15">Bifunctional pantoate ligase/cytidylate kinase</fullName>
    </recommendedName>
    <domain>
        <recommendedName>
            <fullName evidence="15">Pantothenate synthetase</fullName>
            <shortName evidence="15">PS</shortName>
            <ecNumber evidence="15">6.3.2.1</ecNumber>
        </recommendedName>
        <alternativeName>
            <fullName evidence="15">Pantoate--beta-alanine ligase</fullName>
        </alternativeName>
        <alternativeName>
            <fullName evidence="15">Pantoate-activating enzyme</fullName>
        </alternativeName>
    </domain>
    <domain>
        <recommendedName>
            <fullName evidence="15">Cytidylate kinase</fullName>
            <shortName evidence="15">CK</shortName>
            <ecNumber evidence="15">2.7.4.25</ecNumber>
        </recommendedName>
        <alternativeName>
            <fullName evidence="15">Cytidine monophosphate kinase</fullName>
            <shortName evidence="15">CMP kinase</shortName>
        </alternativeName>
    </domain>
</protein>
<dbReference type="InterPro" id="IPR014729">
    <property type="entry name" value="Rossmann-like_a/b/a_fold"/>
</dbReference>
<gene>
    <name evidence="15" type="primary">panC/cmk</name>
    <name evidence="17" type="ORF">D5R40_35445</name>
</gene>
<dbReference type="GO" id="GO:0036430">
    <property type="term" value="F:CMP kinase activity"/>
    <property type="evidence" value="ECO:0007669"/>
    <property type="project" value="RHEA"/>
</dbReference>
<keyword evidence="6 15" id="KW-0566">Pantothenate biosynthesis</keyword>
<evidence type="ECO:0000256" key="15">
    <source>
        <dbReference type="HAMAP-Rule" id="MF_01349"/>
    </source>
</evidence>
<feature type="active site" description="Proton donor" evidence="15">
    <location>
        <position position="41"/>
    </location>
</feature>
<dbReference type="GO" id="GO:0015940">
    <property type="term" value="P:pantothenate biosynthetic process"/>
    <property type="evidence" value="ECO:0007669"/>
    <property type="project" value="UniProtKB-UniRule"/>
</dbReference>
<evidence type="ECO:0000256" key="14">
    <source>
        <dbReference type="ARBA" id="ARBA00048478"/>
    </source>
</evidence>
<comment type="similarity">
    <text evidence="15">In the N-terminal section; belongs to the pantothenate synthetase family.</text>
</comment>